<keyword evidence="2" id="KW-0812">Transmembrane</keyword>
<dbReference type="Proteomes" id="UP001646157">
    <property type="component" value="Unassembled WGS sequence"/>
</dbReference>
<dbReference type="InterPro" id="IPR014721">
    <property type="entry name" value="Ribsml_uS5_D2-typ_fold_subgr"/>
</dbReference>
<keyword evidence="1" id="KW-0645">Protease</keyword>
<dbReference type="InterPro" id="IPR001478">
    <property type="entry name" value="PDZ"/>
</dbReference>
<dbReference type="Gene3D" id="3.30.230.10">
    <property type="match status" value="1"/>
</dbReference>
<dbReference type="InterPro" id="IPR008269">
    <property type="entry name" value="Lon_proteolytic"/>
</dbReference>
<keyword evidence="2" id="KW-0472">Membrane</keyword>
<sequence>MSQRNWIRTIVVFTIIIVAASFYYLPYYVTKPGSAHVLDPIVEVEGGFEDEGELMLTTVRMGRANIFTYAIAALREYEYIYPVEEIRSPHESDEEYNVRQLYLMKNSKHNAIQVAFEKANKPVSFDYKGVYVLNVYKEMPASKVLKAGDRITAIDENQFQSSEEFIKYVSEKKEGEEVNITYKRDQKEHTAKIALAKYPKLDKIGLGIGLVDDREIETTPSVELKTDEIGGPSAGFMFSLEIYNQLVKEDITNGKEIAGTGTISEAGEVGRIGGIEQKVIAADDAGAEIFFAPDDKIKADMRKADPTILSNYEAAKKAAEDINTDMKIVPVQTFDDALKYLSGL</sequence>
<dbReference type="InterPro" id="IPR020568">
    <property type="entry name" value="Ribosomal_Su5_D2-typ_SF"/>
</dbReference>
<keyword evidence="1" id="KW-0720">Serine protease</keyword>
<protein>
    <recommendedName>
        <fullName evidence="1">endopeptidase La</fullName>
        <ecNumber evidence="1">3.4.21.53</ecNumber>
    </recommendedName>
</protein>
<accession>A0ABS2NFW6</accession>
<dbReference type="EMBL" id="JAFBDZ010000003">
    <property type="protein sequence ID" value="MBM7586718.1"/>
    <property type="molecule type" value="Genomic_DNA"/>
</dbReference>
<dbReference type="Pfam" id="PF05362">
    <property type="entry name" value="Lon_C"/>
    <property type="match status" value="1"/>
</dbReference>
<organism evidence="4 5">
    <name type="scientific">Rossellomorea pakistanensis</name>
    <dbReference type="NCBI Taxonomy" id="992288"/>
    <lineage>
        <taxon>Bacteria</taxon>
        <taxon>Bacillati</taxon>
        <taxon>Bacillota</taxon>
        <taxon>Bacilli</taxon>
        <taxon>Bacillales</taxon>
        <taxon>Bacillaceae</taxon>
        <taxon>Rossellomorea</taxon>
    </lineage>
</organism>
<feature type="active site" evidence="1">
    <location>
        <position position="233"/>
    </location>
</feature>
<comment type="caution">
    <text evidence="4">The sequence shown here is derived from an EMBL/GenBank/DDBJ whole genome shotgun (WGS) entry which is preliminary data.</text>
</comment>
<comment type="catalytic activity">
    <reaction evidence="1">
        <text>Hydrolysis of proteins in presence of ATP.</text>
        <dbReference type="EC" id="3.4.21.53"/>
    </reaction>
</comment>
<evidence type="ECO:0000256" key="2">
    <source>
        <dbReference type="SAM" id="Phobius"/>
    </source>
</evidence>
<dbReference type="InterPro" id="IPR027065">
    <property type="entry name" value="Lon_Prtase"/>
</dbReference>
<name>A0ABS2NFW6_9BACI</name>
<comment type="similarity">
    <text evidence="1">Belongs to the peptidase S16 family.</text>
</comment>
<dbReference type="InterPro" id="IPR036034">
    <property type="entry name" value="PDZ_sf"/>
</dbReference>
<reference evidence="4 5" key="1">
    <citation type="submission" date="2021-01" db="EMBL/GenBank/DDBJ databases">
        <title>Genomic Encyclopedia of Type Strains, Phase IV (KMG-IV): sequencing the most valuable type-strain genomes for metagenomic binning, comparative biology and taxonomic classification.</title>
        <authorList>
            <person name="Goeker M."/>
        </authorList>
    </citation>
    <scope>NUCLEOTIDE SEQUENCE [LARGE SCALE GENOMIC DNA]</scope>
    <source>
        <strain evidence="4 5">DSM 24834</strain>
    </source>
</reference>
<keyword evidence="5" id="KW-1185">Reference proteome</keyword>
<dbReference type="RefSeq" id="WP_205173902.1">
    <property type="nucleotide sequence ID" value="NZ_JAFBDZ010000003.1"/>
</dbReference>
<dbReference type="SUPFAM" id="SSF54211">
    <property type="entry name" value="Ribosomal protein S5 domain 2-like"/>
    <property type="match status" value="1"/>
</dbReference>
<dbReference type="NCBIfam" id="NF041438">
    <property type="entry name" value="SepM_fam_S16"/>
    <property type="match status" value="1"/>
</dbReference>
<evidence type="ECO:0000256" key="1">
    <source>
        <dbReference type="PROSITE-ProRule" id="PRU01122"/>
    </source>
</evidence>
<dbReference type="SUPFAM" id="SSF50156">
    <property type="entry name" value="PDZ domain-like"/>
    <property type="match status" value="1"/>
</dbReference>
<dbReference type="SMART" id="SM00228">
    <property type="entry name" value="PDZ"/>
    <property type="match status" value="1"/>
</dbReference>
<gene>
    <name evidence="4" type="ORF">JOC86_003270</name>
</gene>
<evidence type="ECO:0000313" key="4">
    <source>
        <dbReference type="EMBL" id="MBM7586718.1"/>
    </source>
</evidence>
<evidence type="ECO:0000259" key="3">
    <source>
        <dbReference type="PROSITE" id="PS51786"/>
    </source>
</evidence>
<dbReference type="Pfam" id="PF13180">
    <property type="entry name" value="PDZ_2"/>
    <property type="match status" value="1"/>
</dbReference>
<dbReference type="PROSITE" id="PS51786">
    <property type="entry name" value="LON_PROTEOLYTIC"/>
    <property type="match status" value="1"/>
</dbReference>
<feature type="active site" evidence="1">
    <location>
        <position position="278"/>
    </location>
</feature>
<dbReference type="EC" id="3.4.21.53" evidence="1"/>
<feature type="domain" description="Lon proteolytic" evidence="3">
    <location>
        <begin position="228"/>
        <end position="344"/>
    </location>
</feature>
<feature type="transmembrane region" description="Helical" evidence="2">
    <location>
        <begin position="6"/>
        <end position="25"/>
    </location>
</feature>
<keyword evidence="1" id="KW-0378">Hydrolase</keyword>
<proteinExistence type="inferred from homology"/>
<evidence type="ECO:0000313" key="5">
    <source>
        <dbReference type="Proteomes" id="UP001646157"/>
    </source>
</evidence>
<keyword evidence="2" id="KW-1133">Transmembrane helix</keyword>
<dbReference type="PANTHER" id="PTHR10046">
    <property type="entry name" value="ATP DEPENDENT LON PROTEASE FAMILY MEMBER"/>
    <property type="match status" value="1"/>
</dbReference>
<dbReference type="Gene3D" id="2.30.42.10">
    <property type="match status" value="1"/>
</dbReference>